<organism evidence="5 6">
    <name type="scientific">Trebonia kvetii</name>
    <dbReference type="NCBI Taxonomy" id="2480626"/>
    <lineage>
        <taxon>Bacteria</taxon>
        <taxon>Bacillati</taxon>
        <taxon>Actinomycetota</taxon>
        <taxon>Actinomycetes</taxon>
        <taxon>Streptosporangiales</taxon>
        <taxon>Treboniaceae</taxon>
        <taxon>Trebonia</taxon>
    </lineage>
</organism>
<reference evidence="5 6" key="1">
    <citation type="submission" date="2018-11" db="EMBL/GenBank/DDBJ databases">
        <title>Trebonia kvetii gen.nov., sp.nov., a novel acidophilic actinobacterium, and proposal of the new actinobacterial family Treboniaceae fam. nov.</title>
        <authorList>
            <person name="Rapoport D."/>
            <person name="Sagova-Mareckova M."/>
            <person name="Sedlacek I."/>
            <person name="Provaznik J."/>
            <person name="Kralova S."/>
            <person name="Pavlinic D."/>
            <person name="Benes V."/>
            <person name="Kopecky J."/>
        </authorList>
    </citation>
    <scope>NUCLEOTIDE SEQUENCE [LARGE SCALE GENOMIC DNA]</scope>
    <source>
        <strain evidence="5 6">15Tr583</strain>
    </source>
</reference>
<dbReference type="InterPro" id="IPR031157">
    <property type="entry name" value="G_TR_CS"/>
</dbReference>
<dbReference type="GO" id="GO:0005525">
    <property type="term" value="F:GTP binding"/>
    <property type="evidence" value="ECO:0007669"/>
    <property type="project" value="UniProtKB-KW"/>
</dbReference>
<dbReference type="InterPro" id="IPR005225">
    <property type="entry name" value="Small_GTP-bd"/>
</dbReference>
<evidence type="ECO:0000259" key="4">
    <source>
        <dbReference type="PROSITE" id="PS51722"/>
    </source>
</evidence>
<dbReference type="PROSITE" id="PS51722">
    <property type="entry name" value="G_TR_2"/>
    <property type="match status" value="1"/>
</dbReference>
<dbReference type="SUPFAM" id="SSF50447">
    <property type="entry name" value="Translation proteins"/>
    <property type="match status" value="1"/>
</dbReference>
<keyword evidence="1" id="KW-0547">Nucleotide-binding</keyword>
<dbReference type="NCBIfam" id="TIGR00231">
    <property type="entry name" value="small_GTP"/>
    <property type="match status" value="1"/>
</dbReference>
<dbReference type="GO" id="GO:0006412">
    <property type="term" value="P:translation"/>
    <property type="evidence" value="ECO:0007669"/>
    <property type="project" value="UniProtKB-KW"/>
</dbReference>
<dbReference type="InterPro" id="IPR000640">
    <property type="entry name" value="EFG_V-like"/>
</dbReference>
<dbReference type="InterPro" id="IPR000795">
    <property type="entry name" value="T_Tr_GTP-bd_dom"/>
</dbReference>
<dbReference type="OrthoDB" id="9801472at2"/>
<keyword evidence="6" id="KW-1185">Reference proteome</keyword>
<evidence type="ECO:0000256" key="2">
    <source>
        <dbReference type="ARBA" id="ARBA00022917"/>
    </source>
</evidence>
<sequence length="653" mass="69503">MHTLNLGILAHVDAGKTSLTERLLFEAGAISELGSVDAGTTRTDSMDIERRRGITVRTNVASFAVDDVQVNLIDTPGHSDFIAEVERSLAVLDAAVLVVSAVEGVQPQTVVLWRVLRRLGVPCAIFINKIDRRGADPARVRADITRRLATGSCALLLPLTGVLAAGSPGAAVKPVSLTDPVVTDVLTAGDDRLLRAAVDGPGITEAMALRSARAQVGRGAVVPVAAGSALTGAGVPDLLRTLPRVLPWARQATRDPSGVIYKIEHGDHGTLAHCRMFGGELRVRDRAGDRRDVITSLERSTPQGWVSERVVRAGDVVRIRGISAARTGSWVGETIPGRVTRQFPAPALESVVDPVNPAMRGRLFAALRELAAADPLINLRVDEEHGEIAVSLYGEVQKEVIADLLAEQFGVAATFRPTTTVHLERITGTGAAHAIVSEKTTPYLATLGFRVAPAPVGAGLVCDLEVERGSMPPAFFTATWEGVRNGLAQGLSAWAIPDARVTLTHTGYYPRQSHMHQKFNKNMSSVGADFRNLAPVLIHEALRQAGTVVCEPVETFRLEVPVSALPAVTVTVARLSGLITGTTPVGDAVTLTGTLPARSVQPLLAQLPELTSGEGVFTAEVTHHTQVTGPPPIRARIGPDPLDREEWFRARPR</sequence>
<dbReference type="Proteomes" id="UP000460272">
    <property type="component" value="Unassembled WGS sequence"/>
</dbReference>
<dbReference type="SUPFAM" id="SSF54211">
    <property type="entry name" value="Ribosomal protein S5 domain 2-like"/>
    <property type="match status" value="1"/>
</dbReference>
<dbReference type="RefSeq" id="WP_145857756.1">
    <property type="nucleotide sequence ID" value="NZ_RPFW01000005.1"/>
</dbReference>
<dbReference type="SMART" id="SM00889">
    <property type="entry name" value="EFG_IV"/>
    <property type="match status" value="1"/>
</dbReference>
<dbReference type="PRINTS" id="PR00315">
    <property type="entry name" value="ELONGATNFCT"/>
</dbReference>
<evidence type="ECO:0000256" key="3">
    <source>
        <dbReference type="ARBA" id="ARBA00023134"/>
    </source>
</evidence>
<dbReference type="PANTHER" id="PTHR43261:SF1">
    <property type="entry name" value="RIBOSOME-RELEASING FACTOR 2, MITOCHONDRIAL"/>
    <property type="match status" value="1"/>
</dbReference>
<name>A0A6P2BU68_9ACTN</name>
<dbReference type="AlphaFoldDB" id="A0A6P2BU68"/>
<dbReference type="SUPFAM" id="SSF54980">
    <property type="entry name" value="EF-G C-terminal domain-like"/>
    <property type="match status" value="2"/>
</dbReference>
<dbReference type="Pfam" id="PF00679">
    <property type="entry name" value="EFG_C"/>
    <property type="match status" value="1"/>
</dbReference>
<comment type="caution">
    <text evidence="5">The sequence shown here is derived from an EMBL/GenBank/DDBJ whole genome shotgun (WGS) entry which is preliminary data.</text>
</comment>
<dbReference type="GO" id="GO:0032790">
    <property type="term" value="P:ribosome disassembly"/>
    <property type="evidence" value="ECO:0007669"/>
    <property type="project" value="TreeGrafter"/>
</dbReference>
<dbReference type="InterPro" id="IPR009000">
    <property type="entry name" value="Transl_B-barrel_sf"/>
</dbReference>
<dbReference type="SUPFAM" id="SSF52540">
    <property type="entry name" value="P-loop containing nucleoside triphosphate hydrolases"/>
    <property type="match status" value="1"/>
</dbReference>
<dbReference type="InterPro" id="IPR035647">
    <property type="entry name" value="EFG_III/V"/>
</dbReference>
<feature type="domain" description="Tr-type G" evidence="4">
    <location>
        <begin position="1"/>
        <end position="252"/>
    </location>
</feature>
<dbReference type="Gene3D" id="3.30.230.10">
    <property type="match status" value="1"/>
</dbReference>
<dbReference type="InterPro" id="IPR014721">
    <property type="entry name" value="Ribsml_uS5_D2-typ_fold_subgr"/>
</dbReference>
<dbReference type="EMBL" id="RPFW01000005">
    <property type="protein sequence ID" value="TVZ02594.1"/>
    <property type="molecule type" value="Genomic_DNA"/>
</dbReference>
<dbReference type="PROSITE" id="PS00301">
    <property type="entry name" value="G_TR_1"/>
    <property type="match status" value="1"/>
</dbReference>
<dbReference type="InterPro" id="IPR041095">
    <property type="entry name" value="EFG_II"/>
</dbReference>
<protein>
    <submittedName>
        <fullName evidence="5">TetM/TetW/TetO/TetS family tetracycline resistance ribosomal protection protein</fullName>
    </submittedName>
</protein>
<gene>
    <name evidence="5" type="ORF">EAS64_27870</name>
</gene>
<evidence type="ECO:0000313" key="6">
    <source>
        <dbReference type="Proteomes" id="UP000460272"/>
    </source>
</evidence>
<keyword evidence="2" id="KW-0648">Protein biosynthesis</keyword>
<dbReference type="Gene3D" id="3.30.70.870">
    <property type="entry name" value="Elongation Factor G (Translational Gtpase), domain 3"/>
    <property type="match status" value="1"/>
</dbReference>
<dbReference type="Gene3D" id="3.40.50.300">
    <property type="entry name" value="P-loop containing nucleotide triphosphate hydrolases"/>
    <property type="match status" value="1"/>
</dbReference>
<dbReference type="PRINTS" id="PR01037">
    <property type="entry name" value="TCRTETOQM"/>
</dbReference>
<dbReference type="Pfam" id="PF14492">
    <property type="entry name" value="EFG_III"/>
    <property type="match status" value="1"/>
</dbReference>
<dbReference type="InterPro" id="IPR005517">
    <property type="entry name" value="Transl_elong_EFG/EF2_IV"/>
</dbReference>
<evidence type="ECO:0000313" key="5">
    <source>
        <dbReference type="EMBL" id="TVZ02594.1"/>
    </source>
</evidence>
<dbReference type="InterPro" id="IPR020568">
    <property type="entry name" value="Ribosomal_Su5_D2-typ_SF"/>
</dbReference>
<dbReference type="GO" id="GO:0003924">
    <property type="term" value="F:GTPase activity"/>
    <property type="evidence" value="ECO:0007669"/>
    <property type="project" value="InterPro"/>
</dbReference>
<dbReference type="Pfam" id="PF03764">
    <property type="entry name" value="EFG_IV"/>
    <property type="match status" value="1"/>
</dbReference>
<evidence type="ECO:0000256" key="1">
    <source>
        <dbReference type="ARBA" id="ARBA00022741"/>
    </source>
</evidence>
<accession>A0A6P2BU68</accession>
<proteinExistence type="predicted"/>
<keyword evidence="3" id="KW-0342">GTP-binding</keyword>
<dbReference type="Pfam" id="PF00009">
    <property type="entry name" value="GTP_EFTU"/>
    <property type="match status" value="1"/>
</dbReference>
<dbReference type="InterPro" id="IPR027417">
    <property type="entry name" value="P-loop_NTPase"/>
</dbReference>
<dbReference type="PANTHER" id="PTHR43261">
    <property type="entry name" value="TRANSLATION ELONGATION FACTOR G-RELATED"/>
    <property type="match status" value="1"/>
</dbReference>